<accession>A0A7R9LR05</accession>
<evidence type="ECO:0000259" key="2">
    <source>
        <dbReference type="PROSITE" id="PS00028"/>
    </source>
</evidence>
<gene>
    <name evidence="3" type="ORF">OSB1V03_LOCUS20361</name>
</gene>
<evidence type="ECO:0000313" key="4">
    <source>
        <dbReference type="Proteomes" id="UP000759131"/>
    </source>
</evidence>
<keyword evidence="4" id="KW-1185">Reference proteome</keyword>
<feature type="region of interest" description="Disordered" evidence="1">
    <location>
        <begin position="132"/>
        <end position="154"/>
    </location>
</feature>
<evidence type="ECO:0000256" key="1">
    <source>
        <dbReference type="SAM" id="MobiDB-lite"/>
    </source>
</evidence>
<feature type="domain" description="C2H2-type" evidence="2">
    <location>
        <begin position="35"/>
        <end position="56"/>
    </location>
</feature>
<dbReference type="EMBL" id="OC887880">
    <property type="protein sequence ID" value="CAD7645131.1"/>
    <property type="molecule type" value="Genomic_DNA"/>
</dbReference>
<dbReference type="EMBL" id="CAJPIZ010033305">
    <property type="protein sequence ID" value="CAG2120414.1"/>
    <property type="molecule type" value="Genomic_DNA"/>
</dbReference>
<dbReference type="Proteomes" id="UP000759131">
    <property type="component" value="Unassembled WGS sequence"/>
</dbReference>
<organism evidence="3">
    <name type="scientific">Medioppia subpectinata</name>
    <dbReference type="NCBI Taxonomy" id="1979941"/>
    <lineage>
        <taxon>Eukaryota</taxon>
        <taxon>Metazoa</taxon>
        <taxon>Ecdysozoa</taxon>
        <taxon>Arthropoda</taxon>
        <taxon>Chelicerata</taxon>
        <taxon>Arachnida</taxon>
        <taxon>Acari</taxon>
        <taxon>Acariformes</taxon>
        <taxon>Sarcoptiformes</taxon>
        <taxon>Oribatida</taxon>
        <taxon>Brachypylina</taxon>
        <taxon>Oppioidea</taxon>
        <taxon>Oppiidae</taxon>
        <taxon>Medioppia</taxon>
    </lineage>
</organism>
<feature type="compositionally biased region" description="Low complexity" evidence="1">
    <location>
        <begin position="98"/>
        <end position="111"/>
    </location>
</feature>
<proteinExistence type="predicted"/>
<protein>
    <recommendedName>
        <fullName evidence="2">C2H2-type domain-containing protein</fullName>
    </recommendedName>
</protein>
<feature type="compositionally biased region" description="Low complexity" evidence="1">
    <location>
        <begin position="132"/>
        <end position="149"/>
    </location>
</feature>
<name>A0A7R9LR05_9ACAR</name>
<dbReference type="AlphaFoldDB" id="A0A7R9LR05"/>
<feature type="non-terminal residue" evidence="3">
    <location>
        <position position="1"/>
    </location>
</feature>
<feature type="region of interest" description="Disordered" evidence="1">
    <location>
        <begin position="77"/>
        <end position="111"/>
    </location>
</feature>
<dbReference type="InterPro" id="IPR013087">
    <property type="entry name" value="Znf_C2H2_type"/>
</dbReference>
<reference evidence="3" key="1">
    <citation type="submission" date="2020-11" db="EMBL/GenBank/DDBJ databases">
        <authorList>
            <person name="Tran Van P."/>
        </authorList>
    </citation>
    <scope>NUCLEOTIDE SEQUENCE</scope>
</reference>
<dbReference type="PROSITE" id="PS00028">
    <property type="entry name" value="ZINC_FINGER_C2H2_1"/>
    <property type="match status" value="1"/>
</dbReference>
<sequence>NLIDKRTGVRMFDKKSLALIDRPTDEVESIVRHVCFHCEKRYHSRNDYKKHHSKRHFKDGKAMNGIKYRKIVEKRDNGFHLESKDTNHKTKHKKTKHLSSSTSLSASLDPSLNPKVKKLKLKLKPKAVPHVVADNESITPSTSSSVDSESGSERTGMRWVPQCQICSFMPLVDSTNMIAMHITKEHNKSAQEVRDYYVLKPLKLKSKSKSH</sequence>
<feature type="compositionally biased region" description="Basic and acidic residues" evidence="1">
    <location>
        <begin position="77"/>
        <end position="88"/>
    </location>
</feature>
<evidence type="ECO:0000313" key="3">
    <source>
        <dbReference type="EMBL" id="CAD7645131.1"/>
    </source>
</evidence>